<organism evidence="2 3">
    <name type="scientific">Heracleum sosnowskyi</name>
    <dbReference type="NCBI Taxonomy" id="360622"/>
    <lineage>
        <taxon>Eukaryota</taxon>
        <taxon>Viridiplantae</taxon>
        <taxon>Streptophyta</taxon>
        <taxon>Embryophyta</taxon>
        <taxon>Tracheophyta</taxon>
        <taxon>Spermatophyta</taxon>
        <taxon>Magnoliopsida</taxon>
        <taxon>eudicotyledons</taxon>
        <taxon>Gunneridae</taxon>
        <taxon>Pentapetalae</taxon>
        <taxon>asterids</taxon>
        <taxon>campanulids</taxon>
        <taxon>Apiales</taxon>
        <taxon>Apiaceae</taxon>
        <taxon>Apioideae</taxon>
        <taxon>apioid superclade</taxon>
        <taxon>Tordylieae</taxon>
        <taxon>Tordyliinae</taxon>
        <taxon>Heracleum</taxon>
    </lineage>
</organism>
<dbReference type="AlphaFoldDB" id="A0AAD8IG67"/>
<proteinExistence type="predicted"/>
<dbReference type="Proteomes" id="UP001237642">
    <property type="component" value="Unassembled WGS sequence"/>
</dbReference>
<feature type="region of interest" description="Disordered" evidence="1">
    <location>
        <begin position="114"/>
        <end position="134"/>
    </location>
</feature>
<reference evidence="2" key="1">
    <citation type="submission" date="2023-02" db="EMBL/GenBank/DDBJ databases">
        <title>Genome of toxic invasive species Heracleum sosnowskyi carries increased number of genes despite the absence of recent whole-genome duplications.</title>
        <authorList>
            <person name="Schelkunov M."/>
            <person name="Shtratnikova V."/>
            <person name="Makarenko M."/>
            <person name="Klepikova A."/>
            <person name="Omelchenko D."/>
            <person name="Novikova G."/>
            <person name="Obukhova E."/>
            <person name="Bogdanov V."/>
            <person name="Penin A."/>
            <person name="Logacheva M."/>
        </authorList>
    </citation>
    <scope>NUCLEOTIDE SEQUENCE</scope>
    <source>
        <strain evidence="2">Hsosn_3</strain>
        <tissue evidence="2">Leaf</tissue>
    </source>
</reference>
<feature type="compositionally biased region" description="Basic and acidic residues" evidence="1">
    <location>
        <begin position="118"/>
        <end position="134"/>
    </location>
</feature>
<keyword evidence="3" id="KW-1185">Reference proteome</keyword>
<gene>
    <name evidence="2" type="ORF">POM88_021627</name>
</gene>
<accession>A0AAD8IG67</accession>
<evidence type="ECO:0000313" key="3">
    <source>
        <dbReference type="Proteomes" id="UP001237642"/>
    </source>
</evidence>
<evidence type="ECO:0000256" key="1">
    <source>
        <dbReference type="SAM" id="MobiDB-lite"/>
    </source>
</evidence>
<evidence type="ECO:0000313" key="2">
    <source>
        <dbReference type="EMBL" id="KAK1383892.1"/>
    </source>
</evidence>
<name>A0AAD8IG67_9APIA</name>
<protein>
    <submittedName>
        <fullName evidence="2">Uncharacterized protein</fullName>
    </submittedName>
</protein>
<dbReference type="EMBL" id="JAUIZM010000005">
    <property type="protein sequence ID" value="KAK1383892.1"/>
    <property type="molecule type" value="Genomic_DNA"/>
</dbReference>
<sequence length="291" mass="34257">MYALWNGKSKSVKVEKDFNMELVSYVVNEDYSLTKGKVTRRIDYFILESLVNLLLSYDNIPNKVMEHVLKYKAERDEEFYQKHGNLIEHDDANIANLLEHSDEEIIDIDDDLPEEEEQTRPSQERQTKAAHDQSVEEMKAKILSKYKSLNKTKSEEPNFQPCVLESPMRIKQGREEIYLDNFHKLKTSRRKGEDSKLDRARRSTLNSFLGRRFKLDQGTLQFRIYVFGQEMWMDLNDAQQVNSRTAQQYIDEIKDDAFSPMEISMVDGLRRCVVEALKREGEARQKRRSQA</sequence>
<comment type="caution">
    <text evidence="2">The sequence shown here is derived from an EMBL/GenBank/DDBJ whole genome shotgun (WGS) entry which is preliminary data.</text>
</comment>
<reference evidence="2" key="2">
    <citation type="submission" date="2023-05" db="EMBL/GenBank/DDBJ databases">
        <authorList>
            <person name="Schelkunov M.I."/>
        </authorList>
    </citation>
    <scope>NUCLEOTIDE SEQUENCE</scope>
    <source>
        <strain evidence="2">Hsosn_3</strain>
        <tissue evidence="2">Leaf</tissue>
    </source>
</reference>